<evidence type="ECO:0000313" key="3">
    <source>
        <dbReference type="EMBL" id="MEQ2440892.1"/>
    </source>
</evidence>
<dbReference type="EMBL" id="JBBMFD010000014">
    <property type="protein sequence ID" value="MEQ2440892.1"/>
    <property type="molecule type" value="Genomic_DNA"/>
</dbReference>
<feature type="signal peptide" evidence="2">
    <location>
        <begin position="1"/>
        <end position="27"/>
    </location>
</feature>
<dbReference type="SUPFAM" id="SSF48239">
    <property type="entry name" value="Terpenoid cyclases/Protein prenyltransferases"/>
    <property type="match status" value="1"/>
</dbReference>
<keyword evidence="1" id="KW-1133">Transmembrane helix</keyword>
<accession>A0ABV1E0Q4</accession>
<keyword evidence="4" id="KW-1185">Reference proteome</keyword>
<dbReference type="RefSeq" id="WP_349219660.1">
    <property type="nucleotide sequence ID" value="NZ_JBBMFD010000014.1"/>
</dbReference>
<comment type="caution">
    <text evidence="3">The sequence shown here is derived from an EMBL/GenBank/DDBJ whole genome shotgun (WGS) entry which is preliminary data.</text>
</comment>
<feature type="chain" id="PRO_5046474705" description="Squalene cyclase C-terminal domain-containing protein" evidence="2">
    <location>
        <begin position="28"/>
        <end position="494"/>
    </location>
</feature>
<evidence type="ECO:0000256" key="1">
    <source>
        <dbReference type="SAM" id="Phobius"/>
    </source>
</evidence>
<keyword evidence="2" id="KW-0732">Signal</keyword>
<proteinExistence type="predicted"/>
<organism evidence="3 4">
    <name type="scientific">Solibaculum intestinale</name>
    <dbReference type="NCBI Taxonomy" id="3133165"/>
    <lineage>
        <taxon>Bacteria</taxon>
        <taxon>Bacillati</taxon>
        <taxon>Bacillota</taxon>
        <taxon>Clostridia</taxon>
        <taxon>Eubacteriales</taxon>
        <taxon>Oscillospiraceae</taxon>
        <taxon>Solibaculum</taxon>
    </lineage>
</organism>
<evidence type="ECO:0000313" key="4">
    <source>
        <dbReference type="Proteomes" id="UP001489509"/>
    </source>
</evidence>
<evidence type="ECO:0008006" key="5">
    <source>
        <dbReference type="Google" id="ProtNLM"/>
    </source>
</evidence>
<name>A0ABV1E0Q4_9FIRM</name>
<feature type="transmembrane region" description="Helical" evidence="1">
    <location>
        <begin position="467"/>
        <end position="488"/>
    </location>
</feature>
<dbReference type="Proteomes" id="UP001489509">
    <property type="component" value="Unassembled WGS sequence"/>
</dbReference>
<dbReference type="Gene3D" id="1.50.10.20">
    <property type="match status" value="1"/>
</dbReference>
<sequence>MKHLSKTMLGVLLALTLLLSAALPAAAQEPVKAAAVSDQELHDALFGALEWAKLGEDTLLNDAFLETAGIGGEWLVLAASRAGLKEDYSRYLTALTAYVQQKYKENGSANAFRNTTDWHRITFGVLACGGDPTHVGEDQNGNPINLIADGVYNRKDENGQGVLPNQGVNALIYGLLALDTMRYEVPLDALYDRDDIIQGILENQTTTGGFAWFGDSSDPDMTGMAIQALAPYYTSDKVYSYTSAVQKDPDGAPAACQKTVRQVVDEAIESLVPQQLATGDLYSPWSVGPEATVQLVIGLCALGIDPAQDSRFVTEDGKTLIDGILRHRNEDGSFGSGAMSTEQVAYTLAAYTRLRANQRDLFDFRAETDATRFVLEANGETIEVPVTAGQTEYAVTLPAGTASVKVANLPMGPYDTADVAVGQELAVADGGKLTVTVTGRAGAVTEYLLTVSLITANSDAEPSPPTGVPAAASAVVLLGLSAAAVIALRRKANA</sequence>
<evidence type="ECO:0000256" key="2">
    <source>
        <dbReference type="SAM" id="SignalP"/>
    </source>
</evidence>
<keyword evidence="1" id="KW-0812">Transmembrane</keyword>
<protein>
    <recommendedName>
        <fullName evidence="5">Squalene cyclase C-terminal domain-containing protein</fullName>
    </recommendedName>
</protein>
<reference evidence="3 4" key="1">
    <citation type="submission" date="2024-03" db="EMBL/GenBank/DDBJ databases">
        <title>Human intestinal bacterial collection.</title>
        <authorList>
            <person name="Pauvert C."/>
            <person name="Hitch T.C.A."/>
            <person name="Clavel T."/>
        </authorList>
    </citation>
    <scope>NUCLEOTIDE SEQUENCE [LARGE SCALE GENOMIC DNA]</scope>
    <source>
        <strain evidence="3 4">CLA-JM-H44</strain>
    </source>
</reference>
<gene>
    <name evidence="3" type="ORF">WMO26_08655</name>
</gene>
<keyword evidence="1" id="KW-0472">Membrane</keyword>
<dbReference type="InterPro" id="IPR008930">
    <property type="entry name" value="Terpenoid_cyclase/PrenylTrfase"/>
</dbReference>